<accession>A0ABT0F007</accession>
<dbReference type="Proteomes" id="UP001299876">
    <property type="component" value="Unassembled WGS sequence"/>
</dbReference>
<keyword evidence="3" id="KW-1185">Reference proteome</keyword>
<sequence>MKLYYIPASCSLASHITLNELGLDLTLIKVDHKTHCTETGDDYFKVNSFGYVPAVELDDGTFLRAGPAILQYLGDCLPKAPTWPQSK</sequence>
<gene>
    <name evidence="2" type="ORF">L9059_12730</name>
</gene>
<evidence type="ECO:0000313" key="3">
    <source>
        <dbReference type="Proteomes" id="UP001299876"/>
    </source>
</evidence>
<comment type="caution">
    <text evidence="2">The sequence shown here is derived from an EMBL/GenBank/DDBJ whole genome shotgun (WGS) entry which is preliminary data.</text>
</comment>
<feature type="domain" description="GST N-terminal" evidence="1">
    <location>
        <begin position="1"/>
        <end position="81"/>
    </location>
</feature>
<dbReference type="EMBL" id="JAKNRW010000008">
    <property type="protein sequence ID" value="MCK1791036.1"/>
    <property type="molecule type" value="Genomic_DNA"/>
</dbReference>
<dbReference type="Pfam" id="PF13409">
    <property type="entry name" value="GST_N_2"/>
    <property type="match status" value="1"/>
</dbReference>
<dbReference type="InterPro" id="IPR036249">
    <property type="entry name" value="Thioredoxin-like_sf"/>
</dbReference>
<dbReference type="PROSITE" id="PS50404">
    <property type="entry name" value="GST_NTER"/>
    <property type="match status" value="1"/>
</dbReference>
<dbReference type="CDD" id="cd03057">
    <property type="entry name" value="GST_N_Beta"/>
    <property type="match status" value="1"/>
</dbReference>
<proteinExistence type="predicted"/>
<protein>
    <recommendedName>
        <fullName evidence="1">GST N-terminal domain-containing protein</fullName>
    </recommendedName>
</protein>
<dbReference type="RefSeq" id="WP_247291323.1">
    <property type="nucleotide sequence ID" value="NZ_JAKNRW010000008.1"/>
</dbReference>
<dbReference type="InterPro" id="IPR004045">
    <property type="entry name" value="Glutathione_S-Trfase_N"/>
</dbReference>
<organism evidence="2 3">
    <name type="scientific">Pseudomonas violetae</name>
    <dbReference type="NCBI Taxonomy" id="2915813"/>
    <lineage>
        <taxon>Bacteria</taxon>
        <taxon>Pseudomonadati</taxon>
        <taxon>Pseudomonadota</taxon>
        <taxon>Gammaproteobacteria</taxon>
        <taxon>Pseudomonadales</taxon>
        <taxon>Pseudomonadaceae</taxon>
        <taxon>Pseudomonas</taxon>
    </lineage>
</organism>
<evidence type="ECO:0000313" key="2">
    <source>
        <dbReference type="EMBL" id="MCK1791036.1"/>
    </source>
</evidence>
<dbReference type="Gene3D" id="3.40.30.10">
    <property type="entry name" value="Glutaredoxin"/>
    <property type="match status" value="1"/>
</dbReference>
<reference evidence="2 3" key="1">
    <citation type="submission" date="2022-02" db="EMBL/GenBank/DDBJ databases">
        <title>Comparative genomics of the first Antarctic Pseudomonas spp. capable of biotransforming 2,4,6-Trinitrotoluene.</title>
        <authorList>
            <person name="Cabrera M.A."/>
            <person name="Marquez S.L."/>
            <person name="Perez-Donoso J.M."/>
        </authorList>
    </citation>
    <scope>NUCLEOTIDE SEQUENCE [LARGE SCALE GENOMIC DNA]</scope>
    <source>
        <strain evidence="2 3">TNT19</strain>
    </source>
</reference>
<evidence type="ECO:0000259" key="1">
    <source>
        <dbReference type="PROSITE" id="PS50404"/>
    </source>
</evidence>
<name>A0ABT0F007_9PSED</name>
<dbReference type="SUPFAM" id="SSF52833">
    <property type="entry name" value="Thioredoxin-like"/>
    <property type="match status" value="1"/>
</dbReference>